<evidence type="ECO:0000259" key="1">
    <source>
        <dbReference type="Pfam" id="PF26070"/>
    </source>
</evidence>
<organism evidence="2 4">
    <name type="scientific">Haladaptatus paucihalophilus DX253</name>
    <dbReference type="NCBI Taxonomy" id="797209"/>
    <lineage>
        <taxon>Archaea</taxon>
        <taxon>Methanobacteriati</taxon>
        <taxon>Methanobacteriota</taxon>
        <taxon>Stenosarchaea group</taxon>
        <taxon>Halobacteria</taxon>
        <taxon>Halobacteriales</taxon>
        <taxon>Haladaptataceae</taxon>
        <taxon>Haladaptatus</taxon>
    </lineage>
</organism>
<dbReference type="RefSeq" id="WP_007977669.1">
    <property type="nucleotide sequence ID" value="NZ_AEMG01000004.1"/>
</dbReference>
<name>E7QQF2_HALPU</name>
<sequence length="58" mass="6622">MPIPGYDPDDLDELLAERLEARDGGVSLTPRQWREYENGASLLDVLNDADIERLLHEE</sequence>
<accession>E7QQF2</accession>
<dbReference type="EMBL" id="FRAN01000002">
    <property type="protein sequence ID" value="SHK48225.1"/>
    <property type="molecule type" value="Genomic_DNA"/>
</dbReference>
<dbReference type="PATRIC" id="fig|797209.4.peg.1013"/>
<gene>
    <name evidence="3" type="ORF">SAMN05444342_1405</name>
    <name evidence="2" type="ORF">ZOD2009_05112</name>
</gene>
<reference evidence="5" key="2">
    <citation type="submission" date="2016-11" db="EMBL/GenBank/DDBJ databases">
        <authorList>
            <person name="Varghese N."/>
            <person name="Submissions S."/>
        </authorList>
    </citation>
    <scope>NUCLEOTIDE SEQUENCE [LARGE SCALE GENOMIC DNA]</scope>
    <source>
        <strain evidence="5">DX253</strain>
    </source>
</reference>
<dbReference type="InterPro" id="IPR058340">
    <property type="entry name" value="DUF8027"/>
</dbReference>
<evidence type="ECO:0000313" key="2">
    <source>
        <dbReference type="EMBL" id="EFW93216.1"/>
    </source>
</evidence>
<feature type="domain" description="DUF8027" evidence="1">
    <location>
        <begin position="1"/>
        <end position="58"/>
    </location>
</feature>
<dbReference type="Proteomes" id="UP000184203">
    <property type="component" value="Unassembled WGS sequence"/>
</dbReference>
<proteinExistence type="predicted"/>
<dbReference type="Pfam" id="PF26070">
    <property type="entry name" value="DUF8027"/>
    <property type="match status" value="1"/>
</dbReference>
<keyword evidence="5" id="KW-1185">Reference proteome</keyword>
<dbReference type="STRING" id="797209.GCA_000376445_01136"/>
<protein>
    <recommendedName>
        <fullName evidence="1">DUF8027 domain-containing protein</fullName>
    </recommendedName>
</protein>
<evidence type="ECO:0000313" key="5">
    <source>
        <dbReference type="Proteomes" id="UP000184203"/>
    </source>
</evidence>
<dbReference type="OrthoDB" id="377809at2157"/>
<reference evidence="3" key="3">
    <citation type="submission" date="2016-11" db="EMBL/GenBank/DDBJ databases">
        <authorList>
            <person name="Jaros S."/>
            <person name="Januszkiewicz K."/>
            <person name="Wedrychowicz H."/>
        </authorList>
    </citation>
    <scope>NUCLEOTIDE SEQUENCE [LARGE SCALE GENOMIC DNA]</scope>
    <source>
        <strain evidence="3">DX253</strain>
    </source>
</reference>
<dbReference type="Proteomes" id="UP000003751">
    <property type="component" value="Unassembled WGS sequence"/>
</dbReference>
<evidence type="ECO:0000313" key="4">
    <source>
        <dbReference type="Proteomes" id="UP000003751"/>
    </source>
</evidence>
<dbReference type="AlphaFoldDB" id="E7QQF2"/>
<dbReference type="EMBL" id="AEMG01000004">
    <property type="protein sequence ID" value="EFW93216.1"/>
    <property type="molecule type" value="Genomic_DNA"/>
</dbReference>
<reference evidence="2 4" key="1">
    <citation type="journal article" date="2014" name="ISME J.">
        <title>Trehalose/2-sulfotrehalose biosynthesis and glycine-betaine uptake are widely spread mechanisms for osmoadaptation in the Halobacteriales.</title>
        <authorList>
            <person name="Youssef N.H."/>
            <person name="Savage-Ashlock K.N."/>
            <person name="McCully A.L."/>
            <person name="Luedtke B."/>
            <person name="Shaw E.I."/>
            <person name="Hoff W.D."/>
            <person name="Elshahed M.S."/>
        </authorList>
    </citation>
    <scope>NUCLEOTIDE SEQUENCE [LARGE SCALE GENOMIC DNA]</scope>
    <source>
        <strain evidence="2 4">DX253</strain>
    </source>
</reference>
<evidence type="ECO:0000313" key="3">
    <source>
        <dbReference type="EMBL" id="SHK48225.1"/>
    </source>
</evidence>